<evidence type="ECO:0000313" key="3">
    <source>
        <dbReference type="Proteomes" id="UP001221757"/>
    </source>
</evidence>
<sequence>MASIQNARVLFNSVPEGYLVPGETTVDDTTQSSTVEFVFEGGRKLCSLVLIFTQGQLGRNLLRPLSLQFLRIYELSSTFDMADLVTDQRHSLSRSTRHGQIDLTSTFRHINTELRSAPPPTPTMHFFAIPILIPLIALVSVTQAFVMIQTCNGANTGSPCVN</sequence>
<keyword evidence="1" id="KW-0472">Membrane</keyword>
<reference evidence="2" key="1">
    <citation type="submission" date="2023-03" db="EMBL/GenBank/DDBJ databases">
        <title>Massive genome expansion in bonnet fungi (Mycena s.s.) driven by repeated elements and novel gene families across ecological guilds.</title>
        <authorList>
            <consortium name="Lawrence Berkeley National Laboratory"/>
            <person name="Harder C.B."/>
            <person name="Miyauchi S."/>
            <person name="Viragh M."/>
            <person name="Kuo A."/>
            <person name="Thoen E."/>
            <person name="Andreopoulos B."/>
            <person name="Lu D."/>
            <person name="Skrede I."/>
            <person name="Drula E."/>
            <person name="Henrissat B."/>
            <person name="Morin E."/>
            <person name="Kohler A."/>
            <person name="Barry K."/>
            <person name="LaButti K."/>
            <person name="Morin E."/>
            <person name="Salamov A."/>
            <person name="Lipzen A."/>
            <person name="Mereny Z."/>
            <person name="Hegedus B."/>
            <person name="Baldrian P."/>
            <person name="Stursova M."/>
            <person name="Weitz H."/>
            <person name="Taylor A."/>
            <person name="Grigoriev I.V."/>
            <person name="Nagy L.G."/>
            <person name="Martin F."/>
            <person name="Kauserud H."/>
        </authorList>
    </citation>
    <scope>NUCLEOTIDE SEQUENCE</scope>
    <source>
        <strain evidence="2">CBHHK067</strain>
    </source>
</reference>
<dbReference type="EMBL" id="JARKIE010000062">
    <property type="protein sequence ID" value="KAJ7690819.1"/>
    <property type="molecule type" value="Genomic_DNA"/>
</dbReference>
<evidence type="ECO:0000256" key="1">
    <source>
        <dbReference type="SAM" id="Phobius"/>
    </source>
</evidence>
<feature type="transmembrane region" description="Helical" evidence="1">
    <location>
        <begin position="126"/>
        <end position="148"/>
    </location>
</feature>
<gene>
    <name evidence="2" type="ORF">B0H17DRAFT_1134089</name>
</gene>
<comment type="caution">
    <text evidence="2">The sequence shown here is derived from an EMBL/GenBank/DDBJ whole genome shotgun (WGS) entry which is preliminary data.</text>
</comment>
<proteinExistence type="predicted"/>
<keyword evidence="1" id="KW-1133">Transmembrane helix</keyword>
<name>A0AAD7GEJ8_MYCRO</name>
<dbReference type="AlphaFoldDB" id="A0AAD7GEJ8"/>
<dbReference type="Proteomes" id="UP001221757">
    <property type="component" value="Unassembled WGS sequence"/>
</dbReference>
<keyword evidence="1" id="KW-0812">Transmembrane</keyword>
<keyword evidence="3" id="KW-1185">Reference proteome</keyword>
<accession>A0AAD7GEJ8</accession>
<evidence type="ECO:0000313" key="2">
    <source>
        <dbReference type="EMBL" id="KAJ7690819.1"/>
    </source>
</evidence>
<protein>
    <submittedName>
        <fullName evidence="2">Uncharacterized protein</fullName>
    </submittedName>
</protein>
<organism evidence="2 3">
    <name type="scientific">Mycena rosella</name>
    <name type="common">Pink bonnet</name>
    <name type="synonym">Agaricus rosellus</name>
    <dbReference type="NCBI Taxonomy" id="1033263"/>
    <lineage>
        <taxon>Eukaryota</taxon>
        <taxon>Fungi</taxon>
        <taxon>Dikarya</taxon>
        <taxon>Basidiomycota</taxon>
        <taxon>Agaricomycotina</taxon>
        <taxon>Agaricomycetes</taxon>
        <taxon>Agaricomycetidae</taxon>
        <taxon>Agaricales</taxon>
        <taxon>Marasmiineae</taxon>
        <taxon>Mycenaceae</taxon>
        <taxon>Mycena</taxon>
    </lineage>
</organism>